<dbReference type="Pfam" id="PF14559">
    <property type="entry name" value="TPR_19"/>
    <property type="match status" value="1"/>
</dbReference>
<dbReference type="Pfam" id="PF01435">
    <property type="entry name" value="Peptidase_M48"/>
    <property type="match status" value="1"/>
</dbReference>
<dbReference type="RefSeq" id="WP_038645466.1">
    <property type="nucleotide sequence ID" value="NZ_CP009454.1"/>
</dbReference>
<protein>
    <recommendedName>
        <fullName evidence="8">Beta-barrel assembly-enhancing protease</fullName>
        <ecNumber evidence="8">3.4.-.-</ecNumber>
    </recommendedName>
</protein>
<comment type="similarity">
    <text evidence="8">Belongs to the peptidase M48 family. BepA subfamily.</text>
</comment>
<gene>
    <name evidence="8" type="primary">bepA</name>
    <name evidence="10" type="ORF">LH22_08060</name>
</gene>
<dbReference type="InterPro" id="IPR051156">
    <property type="entry name" value="Mito/Outer_Membr_Metalloprot"/>
</dbReference>
<evidence type="ECO:0000256" key="7">
    <source>
        <dbReference type="ARBA" id="ARBA00023049"/>
    </source>
</evidence>
<evidence type="ECO:0000313" key="11">
    <source>
        <dbReference type="Proteomes" id="UP000029495"/>
    </source>
</evidence>
<keyword evidence="1 8" id="KW-0645">Protease</keyword>
<feature type="binding site" evidence="8">
    <location>
        <position position="140"/>
    </location>
    <ligand>
        <name>Zn(2+)</name>
        <dbReference type="ChEBI" id="CHEBI:29105"/>
        <note>catalytic</note>
    </ligand>
</feature>
<comment type="subcellular location">
    <subcellularLocation>
        <location evidence="8">Periplasm</location>
    </subcellularLocation>
</comment>
<evidence type="ECO:0000256" key="5">
    <source>
        <dbReference type="ARBA" id="ARBA00022801"/>
    </source>
</evidence>
<dbReference type="Gene3D" id="1.25.40.10">
    <property type="entry name" value="Tetratricopeptide repeat domain"/>
    <property type="match status" value="1"/>
</dbReference>
<evidence type="ECO:0000256" key="4">
    <source>
        <dbReference type="ARBA" id="ARBA00022764"/>
    </source>
</evidence>
<feature type="binding site" evidence="8">
    <location>
        <position position="136"/>
    </location>
    <ligand>
        <name>Zn(2+)</name>
        <dbReference type="ChEBI" id="CHEBI:29105"/>
        <note>catalytic</note>
    </ligand>
</feature>
<sequence length="487" mass="53609" precursor="true">MFNRLKKSVLAALIPTLLLTPALSVRADVSDNLPDMGTTAGSTLSINQELQIGDFYVRQLRASAPLINDPLLNQYINELGQRLVAHANSVRTPFHFFLIQNDELNAFAFFGGNVVLHSSLFRYTDNESQLASVMAHEISHVTQRHLARAMEEQKRNAPLTWVGALGSILLAIASPQAGMAALTGTLAGTQQGMISFTQANEQEADRIGIQVLQRAGFDPQAMPSFLQKLADQSRFSSKPPEILLTHPLPDSRLADARNRANQMRPVVVQSSEGFYMAKVRSLGMYATGRNQLTDDLLNEYAKGNSREQMASQYGKAVQFLQAKSFDSAKKIITPMLAKQPDNVWLLDIMTDIDIGLNQPQQAINMLTSAKGSSTNPVLQLNLANAYVEAKQPANATRILNRYTFAHPDDVNAWDLLAQASAAQGLRDEELSARAEGLALNGQLDQAITTLSSASAQVPLGSLKQARYDARIDQFRELQKRFRQYQKG</sequence>
<evidence type="ECO:0000256" key="3">
    <source>
        <dbReference type="ARBA" id="ARBA00022729"/>
    </source>
</evidence>
<evidence type="ECO:0000259" key="9">
    <source>
        <dbReference type="Pfam" id="PF01435"/>
    </source>
</evidence>
<keyword evidence="6 8" id="KW-0862">Zinc</keyword>
<accession>A0ABM5RHK6</accession>
<comment type="function">
    <text evidence="8">Functions as both a chaperone and a metalloprotease. Maintains the integrity of the outer membrane by promoting either the assembly or the elimination of outer membrane proteins, depending on their folding state.</text>
</comment>
<name>A0ABM5RHK6_9GAMM</name>
<evidence type="ECO:0000313" key="10">
    <source>
        <dbReference type="EMBL" id="AIR85423.1"/>
    </source>
</evidence>
<feature type="chain" id="PRO_5044905389" description="Beta-barrel assembly-enhancing protease" evidence="8">
    <location>
        <begin position="28"/>
        <end position="487"/>
    </location>
</feature>
<keyword evidence="5 8" id="KW-0378">Hydrolase</keyword>
<keyword evidence="11" id="KW-1185">Reference proteome</keyword>
<evidence type="ECO:0000256" key="8">
    <source>
        <dbReference type="HAMAP-Rule" id="MF_00997"/>
    </source>
</evidence>
<evidence type="ECO:0000256" key="6">
    <source>
        <dbReference type="ARBA" id="ARBA00022833"/>
    </source>
</evidence>
<dbReference type="InterPro" id="IPR011990">
    <property type="entry name" value="TPR-like_helical_dom_sf"/>
</dbReference>
<dbReference type="InterPro" id="IPR030873">
    <property type="entry name" value="Protease_BepA"/>
</dbReference>
<comment type="cofactor">
    <cofactor evidence="8">
        <name>Zn(2+)</name>
        <dbReference type="ChEBI" id="CHEBI:29105"/>
    </cofactor>
    <text evidence="8">Binds 1 zinc ion per subunit.</text>
</comment>
<dbReference type="PANTHER" id="PTHR22726">
    <property type="entry name" value="METALLOENDOPEPTIDASE OMA1"/>
    <property type="match status" value="1"/>
</dbReference>
<feature type="signal peptide" evidence="8">
    <location>
        <begin position="1"/>
        <end position="27"/>
    </location>
</feature>
<dbReference type="HAMAP" id="MF_00997">
    <property type="entry name" value="Protease_BepA"/>
    <property type="match status" value="1"/>
</dbReference>
<keyword evidence="3 8" id="KW-0732">Signal</keyword>
<keyword evidence="4 8" id="KW-0574">Periplasm</keyword>
<feature type="active site" description="Proton donor" evidence="8">
    <location>
        <position position="205"/>
    </location>
</feature>
<evidence type="ECO:0000256" key="2">
    <source>
        <dbReference type="ARBA" id="ARBA00022723"/>
    </source>
</evidence>
<feature type="domain" description="Peptidase M48" evidence="9">
    <location>
        <begin position="71"/>
        <end position="259"/>
    </location>
</feature>
<organism evidence="10 11">
    <name type="scientific">Pantoea rwandensis</name>
    <dbReference type="NCBI Taxonomy" id="1076550"/>
    <lineage>
        <taxon>Bacteria</taxon>
        <taxon>Pseudomonadati</taxon>
        <taxon>Pseudomonadota</taxon>
        <taxon>Gammaproteobacteria</taxon>
        <taxon>Enterobacterales</taxon>
        <taxon>Erwiniaceae</taxon>
        <taxon>Pantoea</taxon>
    </lineage>
</organism>
<dbReference type="SUPFAM" id="SSF48452">
    <property type="entry name" value="TPR-like"/>
    <property type="match status" value="1"/>
</dbReference>
<evidence type="ECO:0000256" key="1">
    <source>
        <dbReference type="ARBA" id="ARBA00022670"/>
    </source>
</evidence>
<dbReference type="EC" id="3.4.-.-" evidence="8"/>
<keyword evidence="2 8" id="KW-0479">Metal-binding</keyword>
<dbReference type="PANTHER" id="PTHR22726:SF1">
    <property type="entry name" value="METALLOENDOPEPTIDASE OMA1, MITOCHONDRIAL"/>
    <property type="match status" value="1"/>
</dbReference>
<dbReference type="Gene3D" id="3.30.2010.10">
    <property type="entry name" value="Metalloproteases ('zincins'), catalytic domain"/>
    <property type="match status" value="1"/>
</dbReference>
<dbReference type="CDD" id="cd07333">
    <property type="entry name" value="M48C_bepA_like"/>
    <property type="match status" value="1"/>
</dbReference>
<dbReference type="Proteomes" id="UP000029495">
    <property type="component" value="Chromosome"/>
</dbReference>
<reference evidence="10 11" key="1">
    <citation type="submission" date="2014-09" db="EMBL/GenBank/DDBJ databases">
        <authorList>
            <person name="Chan K.-G."/>
        </authorList>
    </citation>
    <scope>NUCLEOTIDE SEQUENCE [LARGE SCALE GENOMIC DNA]</scope>
    <source>
        <strain evidence="10 11">ND04</strain>
    </source>
</reference>
<dbReference type="InterPro" id="IPR001915">
    <property type="entry name" value="Peptidase_M48"/>
</dbReference>
<feature type="active site" evidence="8">
    <location>
        <position position="137"/>
    </location>
</feature>
<feature type="binding site" evidence="8">
    <location>
        <position position="201"/>
    </location>
    <ligand>
        <name>Zn(2+)</name>
        <dbReference type="ChEBI" id="CHEBI:29105"/>
        <note>catalytic</note>
    </ligand>
</feature>
<proteinExistence type="inferred from homology"/>
<keyword evidence="7 8" id="KW-0482">Metalloprotease</keyword>
<dbReference type="EMBL" id="CP009454">
    <property type="protein sequence ID" value="AIR85423.1"/>
    <property type="molecule type" value="Genomic_DNA"/>
</dbReference>